<dbReference type="Proteomes" id="UP000184465">
    <property type="component" value="Unassembled WGS sequence"/>
</dbReference>
<gene>
    <name evidence="2" type="ORF">SAMN02745912_00267</name>
</gene>
<keyword evidence="1" id="KW-1133">Transmembrane helix</keyword>
<keyword evidence="1" id="KW-0812">Transmembrane</keyword>
<evidence type="ECO:0000313" key="3">
    <source>
        <dbReference type="Proteomes" id="UP000184465"/>
    </source>
</evidence>
<sequence>MPIIDTIFKILQGYKPSFTDFSNDLLSLFVFKYNLIQTIITFIIFWSLALFVPVKKKN</sequence>
<keyword evidence="3" id="KW-1185">Reference proteome</keyword>
<evidence type="ECO:0000256" key="1">
    <source>
        <dbReference type="SAM" id="Phobius"/>
    </source>
</evidence>
<proteinExistence type="predicted"/>
<evidence type="ECO:0000313" key="2">
    <source>
        <dbReference type="EMBL" id="SHJ54091.1"/>
    </source>
</evidence>
<accession>A0A1M6K552</accession>
<reference evidence="3" key="1">
    <citation type="submission" date="2016-11" db="EMBL/GenBank/DDBJ databases">
        <authorList>
            <person name="Varghese N."/>
            <person name="Submissions S."/>
        </authorList>
    </citation>
    <scope>NUCLEOTIDE SEQUENCE [LARGE SCALE GENOMIC DNA]</scope>
    <source>
        <strain evidence="3">DSM 15212 / CIP 107654 / DViRD3</strain>
    </source>
</reference>
<organism evidence="2 3">
    <name type="scientific">Paramaledivibacter caminithermalis (strain DSM 15212 / CIP 107654 / DViRD3)</name>
    <name type="common">Clostridium caminithermale</name>
    <dbReference type="NCBI Taxonomy" id="1121301"/>
    <lineage>
        <taxon>Bacteria</taxon>
        <taxon>Bacillati</taxon>
        <taxon>Bacillota</taxon>
        <taxon>Clostridia</taxon>
        <taxon>Peptostreptococcales</taxon>
        <taxon>Caminicellaceae</taxon>
        <taxon>Paramaledivibacter</taxon>
    </lineage>
</organism>
<protein>
    <submittedName>
        <fullName evidence="2">Uncharacterized protein</fullName>
    </submittedName>
</protein>
<feature type="transmembrane region" description="Helical" evidence="1">
    <location>
        <begin position="35"/>
        <end position="54"/>
    </location>
</feature>
<keyword evidence="1" id="KW-0472">Membrane</keyword>
<dbReference type="AlphaFoldDB" id="A0A1M6K552"/>
<dbReference type="EMBL" id="FRAG01000002">
    <property type="protein sequence ID" value="SHJ54091.1"/>
    <property type="molecule type" value="Genomic_DNA"/>
</dbReference>
<name>A0A1M6K552_PARC5</name>